<evidence type="ECO:0000256" key="1">
    <source>
        <dbReference type="SAM" id="MobiDB-lite"/>
    </source>
</evidence>
<evidence type="ECO:0000313" key="3">
    <source>
        <dbReference type="EMBL" id="CCA23673.1"/>
    </source>
</evidence>
<feature type="transmembrane region" description="Helical" evidence="2">
    <location>
        <begin position="177"/>
        <end position="206"/>
    </location>
</feature>
<organism evidence="3">
    <name type="scientific">Albugo laibachii Nc14</name>
    <dbReference type="NCBI Taxonomy" id="890382"/>
    <lineage>
        <taxon>Eukaryota</taxon>
        <taxon>Sar</taxon>
        <taxon>Stramenopiles</taxon>
        <taxon>Oomycota</taxon>
        <taxon>Peronosporomycetes</taxon>
        <taxon>Albuginales</taxon>
        <taxon>Albuginaceae</taxon>
        <taxon>Albugo</taxon>
    </lineage>
</organism>
<accession>F0WQR4</accession>
<name>F0WQR4_9STRA</name>
<feature type="transmembrane region" description="Helical" evidence="2">
    <location>
        <begin position="110"/>
        <end position="136"/>
    </location>
</feature>
<keyword evidence="2" id="KW-0812">Transmembrane</keyword>
<gene>
    <name evidence="3" type="primary">AlNc14C202G8724</name>
    <name evidence="3" type="ORF">ALNC14_098170</name>
</gene>
<proteinExistence type="predicted"/>
<keyword evidence="2" id="KW-1133">Transmembrane helix</keyword>
<evidence type="ECO:0000256" key="2">
    <source>
        <dbReference type="SAM" id="Phobius"/>
    </source>
</evidence>
<dbReference type="AlphaFoldDB" id="F0WQR4"/>
<keyword evidence="2" id="KW-0472">Membrane</keyword>
<dbReference type="EMBL" id="FR824247">
    <property type="protein sequence ID" value="CCA23673.1"/>
    <property type="molecule type" value="Genomic_DNA"/>
</dbReference>
<protein>
    <submittedName>
        <fullName evidence="3">Uncharacterized protein AlNc14C202G8724</fullName>
    </submittedName>
</protein>
<dbReference type="HOGENOM" id="CLU_087456_0_0_1"/>
<feature type="transmembrane region" description="Helical" evidence="2">
    <location>
        <begin position="148"/>
        <end position="170"/>
    </location>
</feature>
<sequence>MTHSTFFSKVMAQYVLLQKSEERRVASFAFLFFNTQIGFFPNVRMHIFVAPELIQSDPPIFDDQCENPPSRYRTTHIQYAGKNANNSNTMLPTIHEIKEKARLCGENPRLLVTYLWFSTLVVGFMYAITAIVAAVYNNGHNLSDSKSLGFAGIWTMILMIGLSVGGTLVMRKYQTPLAVGFFIGVVIMMSFQMFSLTILFVGGSYLAKEERTLFNNTDTNIHTNQAAAVFSFFMFALYAIFGAVLVKHRSIVIKEISPITEKLPPIISPSPRLSRDDNDKSLAPPVSV</sequence>
<reference evidence="3" key="1">
    <citation type="journal article" date="2011" name="PLoS Biol.">
        <title>Gene gain and loss during evolution of obligate parasitism in the white rust pathogen of Arabidopsis thaliana.</title>
        <authorList>
            <person name="Kemen E."/>
            <person name="Gardiner A."/>
            <person name="Schultz-Larsen T."/>
            <person name="Kemen A.C."/>
            <person name="Balmuth A.L."/>
            <person name="Robert-Seilaniantz A."/>
            <person name="Bailey K."/>
            <person name="Holub E."/>
            <person name="Studholme D.J."/>
            <person name="Maclean D."/>
            <person name="Jones J.D."/>
        </authorList>
    </citation>
    <scope>NUCLEOTIDE SEQUENCE</scope>
</reference>
<feature type="region of interest" description="Disordered" evidence="1">
    <location>
        <begin position="268"/>
        <end position="288"/>
    </location>
</feature>
<feature type="transmembrane region" description="Helical" evidence="2">
    <location>
        <begin position="226"/>
        <end position="246"/>
    </location>
</feature>
<reference evidence="3" key="2">
    <citation type="submission" date="2011-02" db="EMBL/GenBank/DDBJ databases">
        <authorList>
            <person name="MacLean D."/>
        </authorList>
    </citation>
    <scope>NUCLEOTIDE SEQUENCE</scope>
</reference>